<reference evidence="2 3" key="1">
    <citation type="submission" date="2015-10" db="EMBL/GenBank/DDBJ databases">
        <title>Full genome of DAOMC 229536 Phialocephala scopiformis, a fungal endophyte of spruce producing the potent anti-insectan compound rugulosin.</title>
        <authorList>
            <consortium name="DOE Joint Genome Institute"/>
            <person name="Walker A.K."/>
            <person name="Frasz S.L."/>
            <person name="Seifert K.A."/>
            <person name="Miller J.D."/>
            <person name="Mondo S.J."/>
            <person name="Labutti K."/>
            <person name="Lipzen A."/>
            <person name="Dockter R."/>
            <person name="Kennedy M."/>
            <person name="Grigoriev I.V."/>
            <person name="Spatafora J.W."/>
        </authorList>
    </citation>
    <scope>NUCLEOTIDE SEQUENCE [LARGE SCALE GENOMIC DNA]</scope>
    <source>
        <strain evidence="2 3">CBS 120377</strain>
    </source>
</reference>
<dbReference type="InParanoid" id="A0A194XSR1"/>
<evidence type="ECO:0000313" key="3">
    <source>
        <dbReference type="Proteomes" id="UP000070700"/>
    </source>
</evidence>
<dbReference type="AlphaFoldDB" id="A0A194XSR1"/>
<dbReference type="RefSeq" id="XP_018077122.1">
    <property type="nucleotide sequence ID" value="XM_018206627.1"/>
</dbReference>
<evidence type="ECO:0000256" key="1">
    <source>
        <dbReference type="SAM" id="MobiDB-lite"/>
    </source>
</evidence>
<protein>
    <submittedName>
        <fullName evidence="2">Uncharacterized protein</fullName>
    </submittedName>
</protein>
<dbReference type="Proteomes" id="UP000070700">
    <property type="component" value="Unassembled WGS sequence"/>
</dbReference>
<keyword evidence="3" id="KW-1185">Reference proteome</keyword>
<dbReference type="EMBL" id="KQ947406">
    <property type="protein sequence ID" value="KUJ22767.1"/>
    <property type="molecule type" value="Genomic_DNA"/>
</dbReference>
<name>A0A194XSR1_MOLSC</name>
<feature type="region of interest" description="Disordered" evidence="1">
    <location>
        <begin position="40"/>
        <end position="115"/>
    </location>
</feature>
<sequence length="218" mass="24155">MPKALAIGSRKKRLSLLSSKPSILKNARDSFEWGINELTAPRLKKSEKPQRKARFSMYSGNTTPEEMPPTPPPKSPRRKKKSFATGEHPLKSPYPFAGKEEDDTIMSPSENRFGSKISGAIKSLSTGGRRGSLTNNNNKIVITNKARKNSGPDTPVVGKSSFVETINRGNEQLQGIIEKTRKSVLRTAEEKRRDELKKKIVVVGIGDQSPDGRVSEWL</sequence>
<organism evidence="2 3">
    <name type="scientific">Mollisia scopiformis</name>
    <name type="common">Conifer needle endophyte fungus</name>
    <name type="synonym">Phialocephala scopiformis</name>
    <dbReference type="NCBI Taxonomy" id="149040"/>
    <lineage>
        <taxon>Eukaryota</taxon>
        <taxon>Fungi</taxon>
        <taxon>Dikarya</taxon>
        <taxon>Ascomycota</taxon>
        <taxon>Pezizomycotina</taxon>
        <taxon>Leotiomycetes</taxon>
        <taxon>Helotiales</taxon>
        <taxon>Mollisiaceae</taxon>
        <taxon>Mollisia</taxon>
    </lineage>
</organism>
<dbReference type="KEGG" id="psco:LY89DRAFT_310345"/>
<evidence type="ECO:0000313" key="2">
    <source>
        <dbReference type="EMBL" id="KUJ22767.1"/>
    </source>
</evidence>
<accession>A0A194XSR1</accession>
<gene>
    <name evidence="2" type="ORF">LY89DRAFT_310345</name>
</gene>
<dbReference type="OrthoDB" id="3545168at2759"/>
<dbReference type="GeneID" id="28816353"/>
<proteinExistence type="predicted"/>